<name>A0A367EN53_9ACTN</name>
<dbReference type="PROSITE" id="PS51186">
    <property type="entry name" value="GNAT"/>
    <property type="match status" value="1"/>
</dbReference>
<dbReference type="InterPro" id="IPR000182">
    <property type="entry name" value="GNAT_dom"/>
</dbReference>
<proteinExistence type="predicted"/>
<keyword evidence="1 4" id="KW-0808">Transferase</keyword>
<evidence type="ECO:0000313" key="5">
    <source>
        <dbReference type="Proteomes" id="UP000253507"/>
    </source>
</evidence>
<evidence type="ECO:0000256" key="2">
    <source>
        <dbReference type="ARBA" id="ARBA00023315"/>
    </source>
</evidence>
<evidence type="ECO:0000313" key="4">
    <source>
        <dbReference type="EMBL" id="RCG19403.1"/>
    </source>
</evidence>
<dbReference type="CDD" id="cd04301">
    <property type="entry name" value="NAT_SF"/>
    <property type="match status" value="1"/>
</dbReference>
<comment type="caution">
    <text evidence="4">The sequence shown here is derived from an EMBL/GenBank/DDBJ whole genome shotgun (WGS) entry which is preliminary data.</text>
</comment>
<dbReference type="InterPro" id="IPR016181">
    <property type="entry name" value="Acyl_CoA_acyltransferase"/>
</dbReference>
<organism evidence="4 5">
    <name type="scientific">Streptomyces reniochalinae</name>
    <dbReference type="NCBI Taxonomy" id="2250578"/>
    <lineage>
        <taxon>Bacteria</taxon>
        <taxon>Bacillati</taxon>
        <taxon>Actinomycetota</taxon>
        <taxon>Actinomycetes</taxon>
        <taxon>Kitasatosporales</taxon>
        <taxon>Streptomycetaceae</taxon>
        <taxon>Streptomyces</taxon>
    </lineage>
</organism>
<dbReference type="EMBL" id="QOIM01000030">
    <property type="protein sequence ID" value="RCG19403.1"/>
    <property type="molecule type" value="Genomic_DNA"/>
</dbReference>
<evidence type="ECO:0000259" key="3">
    <source>
        <dbReference type="PROSITE" id="PS51186"/>
    </source>
</evidence>
<evidence type="ECO:0000256" key="1">
    <source>
        <dbReference type="ARBA" id="ARBA00022679"/>
    </source>
</evidence>
<dbReference type="GO" id="GO:0016747">
    <property type="term" value="F:acyltransferase activity, transferring groups other than amino-acyl groups"/>
    <property type="evidence" value="ECO:0007669"/>
    <property type="project" value="InterPro"/>
</dbReference>
<dbReference type="Pfam" id="PF00583">
    <property type="entry name" value="Acetyltransf_1"/>
    <property type="match status" value="1"/>
</dbReference>
<dbReference type="PANTHER" id="PTHR43877:SF2">
    <property type="entry name" value="AMINOALKYLPHOSPHONATE N-ACETYLTRANSFERASE-RELATED"/>
    <property type="match status" value="1"/>
</dbReference>
<gene>
    <name evidence="4" type="ORF">DQ392_11105</name>
</gene>
<keyword evidence="5" id="KW-1185">Reference proteome</keyword>
<feature type="domain" description="N-acetyltransferase" evidence="3">
    <location>
        <begin position="17"/>
        <end position="161"/>
    </location>
</feature>
<sequence>MTWTIRAEPITSPDAAEALLTYTTEMASRYYGRPATDREIDSAVAEHPDDDLVPPRGRFLLARADEDGTVAGCIAVVLAAEHTAEIRRFWVAPPIRRGGLGALLVAAAESAALGMGARTVRLDTRRDLTEARRLYARLGYEEIEPFNDSPYADHWFGKPLRRKLGHIPEQAASPE</sequence>
<reference evidence="4 5" key="1">
    <citation type="submission" date="2018-06" db="EMBL/GenBank/DDBJ databases">
        <title>Streptomyces reniochalinae sp. nov. and Streptomyces diacarnus sp. nov. from marine sponges.</title>
        <authorList>
            <person name="Li L."/>
        </authorList>
    </citation>
    <scope>NUCLEOTIDE SEQUENCE [LARGE SCALE GENOMIC DNA]</scope>
    <source>
        <strain evidence="4 5">LHW50302</strain>
    </source>
</reference>
<dbReference type="InterPro" id="IPR050832">
    <property type="entry name" value="Bact_Acetyltransf"/>
</dbReference>
<dbReference type="Proteomes" id="UP000253507">
    <property type="component" value="Unassembled WGS sequence"/>
</dbReference>
<accession>A0A367EN53</accession>
<dbReference type="AlphaFoldDB" id="A0A367EN53"/>
<dbReference type="Gene3D" id="3.40.630.30">
    <property type="match status" value="1"/>
</dbReference>
<keyword evidence="2" id="KW-0012">Acyltransferase</keyword>
<dbReference type="PANTHER" id="PTHR43877">
    <property type="entry name" value="AMINOALKYLPHOSPHONATE N-ACETYLTRANSFERASE-RELATED-RELATED"/>
    <property type="match status" value="1"/>
</dbReference>
<protein>
    <submittedName>
        <fullName evidence="4">GNAT family N-acetyltransferase</fullName>
    </submittedName>
</protein>
<dbReference type="OrthoDB" id="3174517at2"/>
<dbReference type="SUPFAM" id="SSF55729">
    <property type="entry name" value="Acyl-CoA N-acyltransferases (Nat)"/>
    <property type="match status" value="1"/>
</dbReference>